<dbReference type="PANTHER" id="PTHR37984:SF15">
    <property type="entry name" value="INTEGRASE CATALYTIC DOMAIN-CONTAINING PROTEIN"/>
    <property type="match status" value="1"/>
</dbReference>
<accession>A0AAV4DCX8</accession>
<dbReference type="GO" id="GO:0015074">
    <property type="term" value="P:DNA integration"/>
    <property type="evidence" value="ECO:0007669"/>
    <property type="project" value="InterPro"/>
</dbReference>
<gene>
    <name evidence="5" type="ORF">PoB_006859300</name>
</gene>
<evidence type="ECO:0000313" key="6">
    <source>
        <dbReference type="Proteomes" id="UP000735302"/>
    </source>
</evidence>
<dbReference type="InterPro" id="IPR012337">
    <property type="entry name" value="RNaseH-like_sf"/>
</dbReference>
<feature type="domain" description="CCHC-type" evidence="3">
    <location>
        <begin position="528"/>
        <end position="543"/>
    </location>
</feature>
<dbReference type="Pfam" id="PF00098">
    <property type="entry name" value="zf-CCHC"/>
    <property type="match status" value="1"/>
</dbReference>
<dbReference type="EMBL" id="BLXT01007752">
    <property type="protein sequence ID" value="GFO42088.1"/>
    <property type="molecule type" value="Genomic_DNA"/>
</dbReference>
<comment type="caution">
    <text evidence="5">The sequence shown here is derived from an EMBL/GenBank/DDBJ whole genome shotgun (WGS) entry which is preliminary data.</text>
</comment>
<organism evidence="5 6">
    <name type="scientific">Plakobranchus ocellatus</name>
    <dbReference type="NCBI Taxonomy" id="259542"/>
    <lineage>
        <taxon>Eukaryota</taxon>
        <taxon>Metazoa</taxon>
        <taxon>Spiralia</taxon>
        <taxon>Lophotrochozoa</taxon>
        <taxon>Mollusca</taxon>
        <taxon>Gastropoda</taxon>
        <taxon>Heterobranchia</taxon>
        <taxon>Euthyneura</taxon>
        <taxon>Panpulmonata</taxon>
        <taxon>Sacoglossa</taxon>
        <taxon>Placobranchoidea</taxon>
        <taxon>Plakobranchidae</taxon>
        <taxon>Plakobranchus</taxon>
    </lineage>
</organism>
<reference evidence="5 6" key="1">
    <citation type="journal article" date="2021" name="Elife">
        <title>Chloroplast acquisition without the gene transfer in kleptoplastic sea slugs, Plakobranchus ocellatus.</title>
        <authorList>
            <person name="Maeda T."/>
            <person name="Takahashi S."/>
            <person name="Yoshida T."/>
            <person name="Shimamura S."/>
            <person name="Takaki Y."/>
            <person name="Nagai Y."/>
            <person name="Toyoda A."/>
            <person name="Suzuki Y."/>
            <person name="Arimoto A."/>
            <person name="Ishii H."/>
            <person name="Satoh N."/>
            <person name="Nishiyama T."/>
            <person name="Hasebe M."/>
            <person name="Maruyama T."/>
            <person name="Minagawa J."/>
            <person name="Obokata J."/>
            <person name="Shigenobu S."/>
        </authorList>
    </citation>
    <scope>NUCLEOTIDE SEQUENCE [LARGE SCALE GENOMIC DNA]</scope>
</reference>
<feature type="region of interest" description="Disordered" evidence="2">
    <location>
        <begin position="449"/>
        <end position="522"/>
    </location>
</feature>
<feature type="compositionally biased region" description="Polar residues" evidence="2">
    <location>
        <begin position="504"/>
        <end position="522"/>
    </location>
</feature>
<keyword evidence="1" id="KW-0479">Metal-binding</keyword>
<keyword evidence="1" id="KW-0862">Zinc</keyword>
<dbReference type="GO" id="GO:0003676">
    <property type="term" value="F:nucleic acid binding"/>
    <property type="evidence" value="ECO:0007669"/>
    <property type="project" value="InterPro"/>
</dbReference>
<dbReference type="Proteomes" id="UP000735302">
    <property type="component" value="Unassembled WGS sequence"/>
</dbReference>
<dbReference type="InterPro" id="IPR001878">
    <property type="entry name" value="Znf_CCHC"/>
</dbReference>
<dbReference type="InterPro" id="IPR050951">
    <property type="entry name" value="Retrovirus_Pol_polyprotein"/>
</dbReference>
<dbReference type="Gene3D" id="4.10.60.10">
    <property type="entry name" value="Zinc finger, CCHC-type"/>
    <property type="match status" value="1"/>
</dbReference>
<feature type="compositionally biased region" description="Basic and acidic residues" evidence="2">
    <location>
        <begin position="452"/>
        <end position="462"/>
    </location>
</feature>
<evidence type="ECO:0000256" key="1">
    <source>
        <dbReference type="PROSITE-ProRule" id="PRU00047"/>
    </source>
</evidence>
<name>A0AAV4DCX8_9GAST</name>
<proteinExistence type="predicted"/>
<dbReference type="Gene3D" id="3.30.420.10">
    <property type="entry name" value="Ribonuclease H-like superfamily/Ribonuclease H"/>
    <property type="match status" value="1"/>
</dbReference>
<dbReference type="Pfam" id="PF00665">
    <property type="entry name" value="rve"/>
    <property type="match status" value="1"/>
</dbReference>
<evidence type="ECO:0000259" key="4">
    <source>
        <dbReference type="PROSITE" id="PS50994"/>
    </source>
</evidence>
<protein>
    <submittedName>
        <fullName evidence="5">Pol polyprotein</fullName>
    </submittedName>
</protein>
<keyword evidence="1" id="KW-0863">Zinc-finger</keyword>
<dbReference type="PROSITE" id="PS50994">
    <property type="entry name" value="INTEGRASE"/>
    <property type="match status" value="1"/>
</dbReference>
<dbReference type="InterPro" id="IPR001584">
    <property type="entry name" value="Integrase_cat-core"/>
</dbReference>
<dbReference type="PROSITE" id="PS50158">
    <property type="entry name" value="ZF_CCHC"/>
    <property type="match status" value="1"/>
</dbReference>
<dbReference type="AlphaFoldDB" id="A0AAV4DCX8"/>
<dbReference type="GO" id="GO:0008270">
    <property type="term" value="F:zinc ion binding"/>
    <property type="evidence" value="ECO:0007669"/>
    <property type="project" value="UniProtKB-KW"/>
</dbReference>
<dbReference type="SUPFAM" id="SSF57756">
    <property type="entry name" value="Retrovirus zinc finger-like domains"/>
    <property type="match status" value="1"/>
</dbReference>
<feature type="domain" description="Integrase catalytic" evidence="4">
    <location>
        <begin position="71"/>
        <end position="236"/>
    </location>
</feature>
<dbReference type="SMART" id="SM00343">
    <property type="entry name" value="ZnF_C2HC"/>
    <property type="match status" value="1"/>
</dbReference>
<evidence type="ECO:0000259" key="3">
    <source>
        <dbReference type="PROSITE" id="PS50158"/>
    </source>
</evidence>
<dbReference type="FunFam" id="3.30.420.10:FF:000032">
    <property type="entry name" value="Retrovirus-related Pol polyprotein from transposon 297-like Protein"/>
    <property type="match status" value="1"/>
</dbReference>
<dbReference type="PANTHER" id="PTHR37984">
    <property type="entry name" value="PROTEIN CBG26694"/>
    <property type="match status" value="1"/>
</dbReference>
<dbReference type="InterPro" id="IPR036397">
    <property type="entry name" value="RNaseH_sf"/>
</dbReference>
<sequence length="604" mass="67563">MQLKEVLLVLPPETETNLISMARMLARVNILDLVRAVVLVWYPVIMSSHVISVVARDMCAIKPRTGRDRPAPIQPVPIVGEPFERVIIDLVGPLPLSSDRYEYLLTLVDVSTRWAEAVPLRRITAKDVAEALFSIFVRLGFPKEIQSDRGQQFMSNLLAEFNSLCNIKHFVSTPYHPQTNGIVERFHSTLKAMIRKLLHESPTEWSRFLPAALFAYRVQVHSSTGFSPFFLLFCRAPTGPMQILSDVFLNKDLSGETSFQYHYVIDLHNRIRKGWRLAQDSVRDSVDESRLRHEPKSKLKHFVPGDEVLVLLPTSDNKLVLSYKGPYRVVEKRTNVVYLVDLGDRKCTFHVNVLRKYRRSTYPPLPSDNLVGVDSACSSQAFAGATSFCDPSVFPFSSLSTVEPSLSVNTVIDEKLNPNHDSNLKFRDTICFAEPTAYVSAISEEDGSEIVRVTERKDDSRPHGSGGRINYSSKRHRSPSFQSSSNKVKRGASRSPSRDRGSPNVANKNVGQGQFRPSSGSVSSNIICFQCGGRGHFRRECPSRPKEANFASSVPDSPSHSCECPSRPKEANVAFSVLELPYHCCAAKMDCSPRGGLKIVLYGF</sequence>
<keyword evidence="6" id="KW-1185">Reference proteome</keyword>
<evidence type="ECO:0000313" key="5">
    <source>
        <dbReference type="EMBL" id="GFO42088.1"/>
    </source>
</evidence>
<dbReference type="SUPFAM" id="SSF53098">
    <property type="entry name" value="Ribonuclease H-like"/>
    <property type="match status" value="1"/>
</dbReference>
<evidence type="ECO:0000256" key="2">
    <source>
        <dbReference type="SAM" id="MobiDB-lite"/>
    </source>
</evidence>
<dbReference type="InterPro" id="IPR036875">
    <property type="entry name" value="Znf_CCHC_sf"/>
</dbReference>